<dbReference type="RefSeq" id="WP_013422821.1">
    <property type="nucleotide sequence ID" value="NC_014666.1"/>
</dbReference>
<evidence type="ECO:0000313" key="2">
    <source>
        <dbReference type="EMBL" id="ADP79702.1"/>
    </source>
</evidence>
<keyword evidence="3" id="KW-1185">Reference proteome</keyword>
<organism evidence="2 3">
    <name type="scientific">Pseudofrankia inefficax (strain DSM 45817 / CECT 9037 / DDB 130130 / EuI1c)</name>
    <name type="common">Frankia inefficax</name>
    <dbReference type="NCBI Taxonomy" id="298654"/>
    <lineage>
        <taxon>Bacteria</taxon>
        <taxon>Bacillati</taxon>
        <taxon>Actinomycetota</taxon>
        <taxon>Actinomycetes</taxon>
        <taxon>Frankiales</taxon>
        <taxon>Frankiaceae</taxon>
        <taxon>Pseudofrankia</taxon>
    </lineage>
</organism>
<dbReference type="OrthoDB" id="5168887at2"/>
<dbReference type="PANTHER" id="PTHR30383">
    <property type="entry name" value="THIOESTERASE 1/PROTEASE 1/LYSOPHOSPHOLIPASE L1"/>
    <property type="match status" value="1"/>
</dbReference>
<accession>E3J8W9</accession>
<reference evidence="2 3" key="1">
    <citation type="submission" date="2010-10" db="EMBL/GenBank/DDBJ databases">
        <title>Complete sequence of Frankia sp. EuI1c.</title>
        <authorList>
            <consortium name="US DOE Joint Genome Institute"/>
            <person name="Lucas S."/>
            <person name="Copeland A."/>
            <person name="Lapidus A."/>
            <person name="Cheng J.-F."/>
            <person name="Bruce D."/>
            <person name="Goodwin L."/>
            <person name="Pitluck S."/>
            <person name="Chertkov O."/>
            <person name="Detter J.C."/>
            <person name="Han C."/>
            <person name="Tapia R."/>
            <person name="Land M."/>
            <person name="Hauser L."/>
            <person name="Jeffries C."/>
            <person name="Kyrpides N."/>
            <person name="Ivanova N."/>
            <person name="Mikhailova N."/>
            <person name="Beauchemin N."/>
            <person name="Sen A."/>
            <person name="Sur S.A."/>
            <person name="Gtari M."/>
            <person name="Wall L."/>
            <person name="Tisa L."/>
            <person name="Woyke T."/>
        </authorList>
    </citation>
    <scope>NUCLEOTIDE SEQUENCE [LARGE SCALE GENOMIC DNA]</scope>
    <source>
        <strain evidence="3">DSM 45817 / CECT 9037 / EuI1c</strain>
    </source>
</reference>
<dbReference type="InParanoid" id="E3J8W9"/>
<gene>
    <name evidence="2" type="ordered locus">FraEuI1c_1645</name>
</gene>
<dbReference type="GO" id="GO:0004622">
    <property type="term" value="F:phosphatidylcholine lysophospholipase activity"/>
    <property type="evidence" value="ECO:0007669"/>
    <property type="project" value="TreeGrafter"/>
</dbReference>
<dbReference type="Proteomes" id="UP000002484">
    <property type="component" value="Chromosome"/>
</dbReference>
<dbReference type="eggNOG" id="COG2755">
    <property type="taxonomic scope" value="Bacteria"/>
</dbReference>
<dbReference type="AlphaFoldDB" id="E3J8W9"/>
<dbReference type="STRING" id="298654.FraEuI1c_1645"/>
<protein>
    <submittedName>
        <fullName evidence="2">Lipolytic protein G-D-S-L family</fullName>
    </submittedName>
</protein>
<dbReference type="InterPro" id="IPR036514">
    <property type="entry name" value="SGNH_hydro_sf"/>
</dbReference>
<dbReference type="GO" id="GO:0005975">
    <property type="term" value="P:carbohydrate metabolic process"/>
    <property type="evidence" value="ECO:0007669"/>
    <property type="project" value="UniProtKB-ARBA"/>
</dbReference>
<dbReference type="KEGG" id="fri:FraEuI1c_1645"/>
<feature type="domain" description="SGNH hydrolase-type esterase" evidence="1">
    <location>
        <begin position="55"/>
        <end position="248"/>
    </location>
</feature>
<dbReference type="Gene3D" id="2.60.40.10">
    <property type="entry name" value="Immunoglobulins"/>
    <property type="match status" value="1"/>
</dbReference>
<evidence type="ECO:0000313" key="3">
    <source>
        <dbReference type="Proteomes" id="UP000002484"/>
    </source>
</evidence>
<proteinExistence type="predicted"/>
<dbReference type="Gene3D" id="3.40.50.1110">
    <property type="entry name" value="SGNH hydrolase"/>
    <property type="match status" value="1"/>
</dbReference>
<dbReference type="PROSITE" id="PS51257">
    <property type="entry name" value="PROKAR_LIPOPROTEIN"/>
    <property type="match status" value="1"/>
</dbReference>
<dbReference type="InterPro" id="IPR051532">
    <property type="entry name" value="Ester_Hydrolysis_Enzymes"/>
</dbReference>
<sequence>MGEVGRGFSLRRWRPTALRATVVGLAVAVTAAACGGSGATGGKTSPGSRTRVMIIGDSLTQGTAGDYTWRYRLAGHLTLTAPGRVDLVGDRTDLYDPLTDDAGSHAYLDPKFDTDHHADWRDAFRLEIPKVEGLLRKVPADVLLVGLGENDLTYWTKPAETVALTKQFIDNARKANPNITIVLGHVLTRWDYLRDDLGLPIATDYNRLLDAQVPRWSTPTSKVVIALTDQGWDPQKDTWDGTHPNPDGEMLIARGFANALHGLGIGGPFGPVYGGLTWPEKGGTPTVIPAGGTRYTLSWPAAAGTDDFIVERRISSANEASFTRLPGSVKGTSWTTDSLPAGATVAYRIIPLKFWMAGQPGPPVEFTVPAQ</sequence>
<dbReference type="InterPro" id="IPR013783">
    <property type="entry name" value="Ig-like_fold"/>
</dbReference>
<name>E3J8W9_PSEI1</name>
<dbReference type="PANTHER" id="PTHR30383:SF5">
    <property type="entry name" value="SGNH HYDROLASE-TYPE ESTERASE DOMAIN-CONTAINING PROTEIN"/>
    <property type="match status" value="1"/>
</dbReference>
<dbReference type="SUPFAM" id="SSF52266">
    <property type="entry name" value="SGNH hydrolase"/>
    <property type="match status" value="1"/>
</dbReference>
<dbReference type="Pfam" id="PF13472">
    <property type="entry name" value="Lipase_GDSL_2"/>
    <property type="match status" value="1"/>
</dbReference>
<dbReference type="InterPro" id="IPR013830">
    <property type="entry name" value="SGNH_hydro"/>
</dbReference>
<dbReference type="HOGENOM" id="CLU_711242_0_0_11"/>
<dbReference type="EMBL" id="CP002299">
    <property type="protein sequence ID" value="ADP79702.1"/>
    <property type="molecule type" value="Genomic_DNA"/>
</dbReference>
<evidence type="ECO:0000259" key="1">
    <source>
        <dbReference type="Pfam" id="PF13472"/>
    </source>
</evidence>